<dbReference type="PANTHER" id="PTHR15441:SF1">
    <property type="entry name" value="RIBONUCLEASE P PROTEIN SUBUNIT P14"/>
    <property type="match status" value="1"/>
</dbReference>
<evidence type="ECO:0000256" key="2">
    <source>
        <dbReference type="ARBA" id="ARBA00022694"/>
    </source>
</evidence>
<evidence type="ECO:0000313" key="4">
    <source>
        <dbReference type="EMBL" id="JAG40336.1"/>
    </source>
</evidence>
<dbReference type="EMBL" id="GBHO01019714">
    <property type="protein sequence ID" value="JAG23890.1"/>
    <property type="molecule type" value="Transcribed_RNA"/>
</dbReference>
<sequence length="139" mass="15445">MMGLSQFYYLDFTYSFAGENTDASHLDAITAKSLILTNLKTFFGDSAAGVGFDLLVFRPATKRGVIRCPASSFVKLRASMTLPAEFDGDIVSFRTIKASPLLTALLSDSRTYEHKNYLTAKRKLRIESYSEEEMDTDGS</sequence>
<reference evidence="3" key="2">
    <citation type="submission" date="2014-07" db="EMBL/GenBank/DDBJ databases">
        <authorList>
            <person name="Hull J."/>
        </authorList>
    </citation>
    <scope>NUCLEOTIDE SEQUENCE</scope>
</reference>
<evidence type="ECO:0000313" key="6">
    <source>
        <dbReference type="EMBL" id="JAP97025.1"/>
    </source>
</evidence>
<proteinExistence type="inferred from homology"/>
<dbReference type="AlphaFoldDB" id="A0A0A9Y2Y1"/>
<dbReference type="EMBL" id="GDHC01021603">
    <property type="protein sequence ID" value="JAP97025.1"/>
    <property type="molecule type" value="Transcribed_RNA"/>
</dbReference>
<reference evidence="5" key="3">
    <citation type="submission" date="2014-09" db="EMBL/GenBank/DDBJ databases">
        <authorList>
            <person name="Magalhaes I.L.F."/>
            <person name="Oliveira U."/>
            <person name="Santos F.R."/>
            <person name="Vidigal T.H.D.A."/>
            <person name="Brescovit A.D."/>
            <person name="Santos A.J."/>
        </authorList>
    </citation>
    <scope>NUCLEOTIDE SEQUENCE</scope>
</reference>
<dbReference type="InterPro" id="IPR002759">
    <property type="entry name" value="Pop5/Rpp14/Rnp2-like"/>
</dbReference>
<gene>
    <name evidence="3" type="primary">RPP14_0</name>
    <name evidence="4" type="synonym">RPP14_1</name>
    <name evidence="8" type="synonym">RPP14_5</name>
    <name evidence="4" type="ORF">CM83_31313</name>
    <name evidence="3" type="ORF">CM83_31314</name>
    <name evidence="8" type="ORF">g.50385</name>
    <name evidence="7" type="ORF">g.50386</name>
    <name evidence="6" type="ORF">g.50387</name>
</gene>
<name>A0A0A9Y2Y1_LYGHE</name>
<evidence type="ECO:0000313" key="7">
    <source>
        <dbReference type="EMBL" id="JAQ01793.1"/>
    </source>
</evidence>
<reference evidence="6" key="4">
    <citation type="journal article" date="2016" name="Gigascience">
        <title>De novo construction of an expanded transcriptome assembly for the western tarnished plant bug, Lygus hesperus.</title>
        <authorList>
            <person name="Tassone E.E."/>
            <person name="Geib S.M."/>
            <person name="Hall B."/>
            <person name="Fabrick J.A."/>
            <person name="Brent C.S."/>
            <person name="Hull J.J."/>
        </authorList>
    </citation>
    <scope>NUCLEOTIDE SEQUENCE</scope>
</reference>
<dbReference type="InterPro" id="IPR038085">
    <property type="entry name" value="Rnp2-like_sf"/>
</dbReference>
<dbReference type="SUPFAM" id="SSF160350">
    <property type="entry name" value="Rnp2-like"/>
    <property type="match status" value="1"/>
</dbReference>
<dbReference type="EMBL" id="GBRD01012120">
    <property type="protein sequence ID" value="JAG53704.1"/>
    <property type="molecule type" value="Transcribed_RNA"/>
</dbReference>
<accession>A0A0A9Y2Y1</accession>
<evidence type="ECO:0000256" key="1">
    <source>
        <dbReference type="ARBA" id="ARBA00010800"/>
    </source>
</evidence>
<reference evidence="3" key="1">
    <citation type="journal article" date="2014" name="PLoS ONE">
        <title>Transcriptome-Based Identification of ABC Transporters in the Western Tarnished Plant Bug Lygus hesperus.</title>
        <authorList>
            <person name="Hull J.J."/>
            <person name="Chaney K."/>
            <person name="Geib S.M."/>
            <person name="Fabrick J.A."/>
            <person name="Brent C.S."/>
            <person name="Walsh D."/>
            <person name="Lavine L.C."/>
        </authorList>
    </citation>
    <scope>NUCLEOTIDE SEQUENCE</scope>
</reference>
<dbReference type="EMBL" id="GBHO01003268">
    <property type="protein sequence ID" value="JAG40336.1"/>
    <property type="molecule type" value="Transcribed_RNA"/>
</dbReference>
<dbReference type="GO" id="GO:0033204">
    <property type="term" value="F:ribonuclease P RNA binding"/>
    <property type="evidence" value="ECO:0007669"/>
    <property type="project" value="TreeGrafter"/>
</dbReference>
<dbReference type="Pfam" id="PF01900">
    <property type="entry name" value="RNase_P_Rpp14"/>
    <property type="match status" value="1"/>
</dbReference>
<dbReference type="Gene3D" id="3.30.70.3250">
    <property type="entry name" value="Ribonuclease P, Pop5 subunit"/>
    <property type="match status" value="1"/>
</dbReference>
<dbReference type="GO" id="GO:0005730">
    <property type="term" value="C:nucleolus"/>
    <property type="evidence" value="ECO:0007669"/>
    <property type="project" value="TreeGrafter"/>
</dbReference>
<evidence type="ECO:0000313" key="8">
    <source>
        <dbReference type="EMBL" id="JAQ10965.1"/>
    </source>
</evidence>
<organism evidence="3">
    <name type="scientific">Lygus hesperus</name>
    <name type="common">Western plant bug</name>
    <dbReference type="NCBI Taxonomy" id="30085"/>
    <lineage>
        <taxon>Eukaryota</taxon>
        <taxon>Metazoa</taxon>
        <taxon>Ecdysozoa</taxon>
        <taxon>Arthropoda</taxon>
        <taxon>Hexapoda</taxon>
        <taxon>Insecta</taxon>
        <taxon>Pterygota</taxon>
        <taxon>Neoptera</taxon>
        <taxon>Paraneoptera</taxon>
        <taxon>Hemiptera</taxon>
        <taxon>Heteroptera</taxon>
        <taxon>Panheteroptera</taxon>
        <taxon>Cimicomorpha</taxon>
        <taxon>Miridae</taxon>
        <taxon>Mirini</taxon>
        <taxon>Lygus</taxon>
    </lineage>
</organism>
<dbReference type="EMBL" id="GBRD01012119">
    <property type="protein sequence ID" value="JAG53705.1"/>
    <property type="molecule type" value="Transcribed_RNA"/>
</dbReference>
<dbReference type="EMBL" id="GDHC01007664">
    <property type="protein sequence ID" value="JAQ10965.1"/>
    <property type="molecule type" value="Transcribed_RNA"/>
</dbReference>
<dbReference type="EMBL" id="GDHC01016836">
    <property type="protein sequence ID" value="JAQ01793.1"/>
    <property type="molecule type" value="Transcribed_RNA"/>
</dbReference>
<dbReference type="GO" id="GO:0001682">
    <property type="term" value="P:tRNA 5'-leader removal"/>
    <property type="evidence" value="ECO:0007669"/>
    <property type="project" value="InterPro"/>
</dbReference>
<keyword evidence="2" id="KW-0819">tRNA processing</keyword>
<protein>
    <submittedName>
        <fullName evidence="3">Ribonuclease P protein subunit p14</fullName>
    </submittedName>
</protein>
<dbReference type="PANTHER" id="PTHR15441">
    <property type="entry name" value="RIBONUCLEASE P PROTEIN SUBUNIT P14"/>
    <property type="match status" value="1"/>
</dbReference>
<evidence type="ECO:0000313" key="5">
    <source>
        <dbReference type="EMBL" id="JAG53704.1"/>
    </source>
</evidence>
<comment type="similarity">
    <text evidence="1">Belongs to the eukaryotic/archaeal RNase P protein component 2 family.</text>
</comment>
<dbReference type="GO" id="GO:0030681">
    <property type="term" value="C:multimeric ribonuclease P complex"/>
    <property type="evidence" value="ECO:0007669"/>
    <property type="project" value="TreeGrafter"/>
</dbReference>
<evidence type="ECO:0000313" key="3">
    <source>
        <dbReference type="EMBL" id="JAG23890.1"/>
    </source>
</evidence>